<accession>Q6M541</accession>
<keyword evidence="3" id="KW-1185">Reference proteome</keyword>
<dbReference type="BioCyc" id="CORYNE:G18NG-11136-MONOMER"/>
<feature type="region of interest" description="Disordered" evidence="1">
    <location>
        <begin position="1"/>
        <end position="26"/>
    </location>
</feature>
<sequence length="54" mass="6016">MNTAENPSASAEHRLSTAFGEREKDEAVQDCKNLEKVYGSDGWVDLPQETFILS</sequence>
<feature type="compositionally biased region" description="Basic and acidic residues" evidence="1">
    <location>
        <begin position="11"/>
        <end position="26"/>
    </location>
</feature>
<dbReference type="Proteomes" id="UP000000582">
    <property type="component" value="Chromosome"/>
</dbReference>
<name>Q8NQ87_CORGL</name>
<organism evidence="2 3">
    <name type="scientific">Corynebacterium glutamicum (strain ATCC 13032 / DSM 20300 / JCM 1318 / BCRC 11384 / CCUG 27702 / LMG 3730 / NBRC 12168 / NCIMB 10025 / NRRL B-2784 / 534)</name>
    <dbReference type="NCBI Taxonomy" id="196627"/>
    <lineage>
        <taxon>Bacteria</taxon>
        <taxon>Bacillati</taxon>
        <taxon>Actinomycetota</taxon>
        <taxon>Actinomycetes</taxon>
        <taxon>Mycobacteriales</taxon>
        <taxon>Corynebacteriaceae</taxon>
        <taxon>Corynebacterium</taxon>
    </lineage>
</organism>
<dbReference type="HOGENOM" id="CLU_3042454_0_0_11"/>
<proteinExistence type="predicted"/>
<reference evidence="3" key="1">
    <citation type="journal article" date="2003" name="Appl. Microbiol. Biotechnol.">
        <title>The Corynebacterium glutamicum genome: features and impacts on biotechnological processes.</title>
        <authorList>
            <person name="Ikeda M."/>
            <person name="Nakagawa S."/>
        </authorList>
    </citation>
    <scope>NUCLEOTIDE SEQUENCE [LARGE SCALE GENOMIC DNA]</scope>
    <source>
        <strain evidence="3">ATCC 13032 / DSM 20300 / BCRC 11384 / JCM 1318 / LMG 3730 / NCIMB 10025</strain>
    </source>
</reference>
<dbReference type="AlphaFoldDB" id="Q8NQ87"/>
<accession>Q8NQ87</accession>
<protein>
    <submittedName>
        <fullName evidence="2">Uncharacterized protein</fullName>
    </submittedName>
</protein>
<dbReference type="KEGG" id="cgb:cg1749"/>
<dbReference type="KEGG" id="cgl:Cgl1551"/>
<gene>
    <name evidence="2" type="ordered locus">Cgl1551</name>
</gene>
<dbReference type="EMBL" id="BA000036">
    <property type="protein sequence ID" value="BAB98944.1"/>
    <property type="molecule type" value="Genomic_DNA"/>
</dbReference>
<evidence type="ECO:0000313" key="3">
    <source>
        <dbReference type="Proteomes" id="UP000000582"/>
    </source>
</evidence>
<evidence type="ECO:0000313" key="2">
    <source>
        <dbReference type="EMBL" id="BAB98944.1"/>
    </source>
</evidence>
<dbReference type="STRING" id="196627.cg1749"/>
<evidence type="ECO:0000256" key="1">
    <source>
        <dbReference type="SAM" id="MobiDB-lite"/>
    </source>
</evidence>